<sequence length="68" mass="7643">MLNLVGSRRPLSTYETPVGNILTLRYAVVFISVVLSLYEITGGKNIAKAPVIKHPLLPRSHLLHHTYY</sequence>
<dbReference type="EMBL" id="LSSK01000767">
    <property type="protein sequence ID" value="OMH81974.1"/>
    <property type="molecule type" value="Genomic_DNA"/>
</dbReference>
<reference evidence="3" key="1">
    <citation type="submission" date="2017-01" db="EMBL/GenBank/DDBJ databases">
        <authorList>
            <person name="Wang Y."/>
            <person name="White M."/>
            <person name="Kvist S."/>
            <person name="Moncalvo J.-M."/>
        </authorList>
    </citation>
    <scope>NUCLEOTIDE SEQUENCE [LARGE SCALE GENOMIC DNA]</scope>
    <source>
        <strain evidence="3">COL-18-3</strain>
    </source>
</reference>
<dbReference type="Proteomes" id="UP000188320">
    <property type="component" value="Unassembled WGS sequence"/>
</dbReference>
<organism evidence="2 3">
    <name type="scientific">Zancudomyces culisetae</name>
    <name type="common">Gut fungus</name>
    <name type="synonym">Smittium culisetae</name>
    <dbReference type="NCBI Taxonomy" id="1213189"/>
    <lineage>
        <taxon>Eukaryota</taxon>
        <taxon>Fungi</taxon>
        <taxon>Fungi incertae sedis</taxon>
        <taxon>Zoopagomycota</taxon>
        <taxon>Kickxellomycotina</taxon>
        <taxon>Harpellomycetes</taxon>
        <taxon>Harpellales</taxon>
        <taxon>Legeriomycetaceae</taxon>
        <taxon>Zancudomyces</taxon>
    </lineage>
</organism>
<accession>A0A1R1PLY3</accession>
<keyword evidence="1" id="KW-0472">Membrane</keyword>
<evidence type="ECO:0000256" key="1">
    <source>
        <dbReference type="SAM" id="Phobius"/>
    </source>
</evidence>
<feature type="transmembrane region" description="Helical" evidence="1">
    <location>
        <begin position="20"/>
        <end position="38"/>
    </location>
</feature>
<keyword evidence="1" id="KW-0812">Transmembrane</keyword>
<keyword evidence="3" id="KW-1185">Reference proteome</keyword>
<proteinExistence type="predicted"/>
<name>A0A1R1PLY3_ZANCU</name>
<evidence type="ECO:0000313" key="3">
    <source>
        <dbReference type="Proteomes" id="UP000188320"/>
    </source>
</evidence>
<evidence type="ECO:0000313" key="2">
    <source>
        <dbReference type="EMBL" id="OMH81974.1"/>
    </source>
</evidence>
<protein>
    <submittedName>
        <fullName evidence="2">Uncharacterized protein</fullName>
    </submittedName>
</protein>
<comment type="caution">
    <text evidence="2">The sequence shown here is derived from an EMBL/GenBank/DDBJ whole genome shotgun (WGS) entry which is preliminary data.</text>
</comment>
<keyword evidence="1" id="KW-1133">Transmembrane helix</keyword>
<dbReference type="AlphaFoldDB" id="A0A1R1PLY3"/>
<gene>
    <name evidence="2" type="ORF">AX774_g4560</name>
</gene>